<accession>A0A1I1B8I6</accession>
<evidence type="ECO:0000313" key="2">
    <source>
        <dbReference type="EMBL" id="SFB44860.1"/>
    </source>
</evidence>
<dbReference type="AlphaFoldDB" id="A0A1I1B8I6"/>
<gene>
    <name evidence="1" type="ORF">CXG46_13640</name>
    <name evidence="2" type="ORF">SAMN05192575_11359</name>
</gene>
<dbReference type="Proteomes" id="UP000199113">
    <property type="component" value="Unassembled WGS sequence"/>
</dbReference>
<protein>
    <submittedName>
        <fullName evidence="2">Uncharacterized protein</fullName>
    </submittedName>
</protein>
<dbReference type="EMBL" id="PJBV01000020">
    <property type="protein sequence ID" value="PKH40192.1"/>
    <property type="molecule type" value="Genomic_DNA"/>
</dbReference>
<reference evidence="2" key="1">
    <citation type="submission" date="2016-10" db="EMBL/GenBank/DDBJ databases">
        <authorList>
            <person name="de Groot N.N."/>
        </authorList>
    </citation>
    <scope>NUCLEOTIDE SEQUENCE [LARGE SCALE GENOMIC DNA]</scope>
    <source>
        <strain evidence="2">CGMCC 1.10697</strain>
    </source>
</reference>
<reference evidence="1 4" key="2">
    <citation type="submission" date="2017-12" db="EMBL/GenBank/DDBJ databases">
        <title>Pharmacopeia of the Arctic Ocean.</title>
        <authorList>
            <person name="Collins E."/>
            <person name="Ducluzeau A.-L."/>
        </authorList>
    </citation>
    <scope>NUCLEOTIDE SEQUENCE [LARGE SCALE GENOMIC DNA]</scope>
    <source>
        <strain evidence="1 4">DSM 23325</strain>
    </source>
</reference>
<proteinExistence type="predicted"/>
<organism evidence="2 3">
    <name type="scientific">Nocardioides alpinus</name>
    <dbReference type="NCBI Taxonomy" id="748909"/>
    <lineage>
        <taxon>Bacteria</taxon>
        <taxon>Bacillati</taxon>
        <taxon>Actinomycetota</taxon>
        <taxon>Actinomycetes</taxon>
        <taxon>Propionibacteriales</taxon>
        <taxon>Nocardioidaceae</taxon>
        <taxon>Nocardioides</taxon>
    </lineage>
</organism>
<dbReference type="EMBL" id="FOKC01000013">
    <property type="protein sequence ID" value="SFB44860.1"/>
    <property type="molecule type" value="Genomic_DNA"/>
</dbReference>
<sequence>MTTTIDPATADEVYTADVEPRRRDRLGRFAAGALDLWCAMAGGRFDLTNEGDVVIRRRRDGGLELRVPAGGPEAAAVLLEVMRSQLETQTPDEFREGWGID</sequence>
<name>A0A1I1B8I6_9ACTN</name>
<dbReference type="OrthoDB" id="3783459at2"/>
<dbReference type="RefSeq" id="WP_091201355.1">
    <property type="nucleotide sequence ID" value="NZ_FOKC01000013.1"/>
</dbReference>
<evidence type="ECO:0000313" key="3">
    <source>
        <dbReference type="Proteomes" id="UP000199113"/>
    </source>
</evidence>
<dbReference type="STRING" id="748909.SAMN05192575_11359"/>
<dbReference type="Proteomes" id="UP000233565">
    <property type="component" value="Unassembled WGS sequence"/>
</dbReference>
<evidence type="ECO:0000313" key="1">
    <source>
        <dbReference type="EMBL" id="PKH40192.1"/>
    </source>
</evidence>
<keyword evidence="4" id="KW-1185">Reference proteome</keyword>
<evidence type="ECO:0000313" key="4">
    <source>
        <dbReference type="Proteomes" id="UP000233565"/>
    </source>
</evidence>